<name>A0ABN4CTP4_9GAMM</name>
<sequence length="124" mass="13612">MKNMILAVLAGSLFCNIAVAAKMEGKTFIYQKPNGEIRLSAVPGNGQQAKFSINTNVDMHACEVEGIANAIADTPQHTTLQWRDKEQCLITLIWGQNRLNVKATDECNSYCGMNTENSLSGVYK</sequence>
<dbReference type="RefSeq" id="WP_025383756.1">
    <property type="nucleotide sequence ID" value="NZ_CABIHS010000186.1"/>
</dbReference>
<feature type="signal peptide" evidence="1">
    <location>
        <begin position="1"/>
        <end position="20"/>
    </location>
</feature>
<organism evidence="2 3">
    <name type="scientific">Yersinia similis</name>
    <dbReference type="NCBI Taxonomy" id="367190"/>
    <lineage>
        <taxon>Bacteria</taxon>
        <taxon>Pseudomonadati</taxon>
        <taxon>Pseudomonadota</taxon>
        <taxon>Gammaproteobacteria</taxon>
        <taxon>Enterobacterales</taxon>
        <taxon>Yersiniaceae</taxon>
        <taxon>Yersinia</taxon>
    </lineage>
</organism>
<accession>A0ABN4CTP4</accession>
<proteinExistence type="predicted"/>
<protein>
    <submittedName>
        <fullName evidence="2">Uncharacterized protein</fullName>
    </submittedName>
</protein>
<dbReference type="GeneID" id="96665478"/>
<evidence type="ECO:0000313" key="3">
    <source>
        <dbReference type="Proteomes" id="UP000019439"/>
    </source>
</evidence>
<keyword evidence="3" id="KW-1185">Reference proteome</keyword>
<dbReference type="Proteomes" id="UP000019439">
    <property type="component" value="Chromosome"/>
</dbReference>
<keyword evidence="1" id="KW-0732">Signal</keyword>
<feature type="chain" id="PRO_5045944205" evidence="1">
    <location>
        <begin position="21"/>
        <end position="124"/>
    </location>
</feature>
<dbReference type="EMBL" id="CP007230">
    <property type="protein sequence ID" value="AHK22024.1"/>
    <property type="molecule type" value="Genomic_DNA"/>
</dbReference>
<evidence type="ECO:0000313" key="2">
    <source>
        <dbReference type="EMBL" id="AHK22024.1"/>
    </source>
</evidence>
<evidence type="ECO:0000256" key="1">
    <source>
        <dbReference type="SAM" id="SignalP"/>
    </source>
</evidence>
<gene>
    <name evidence="2" type="ORF">BF17_18940</name>
</gene>
<reference evidence="2 3" key="1">
    <citation type="journal article" date="2014" name="Genome Announc.">
        <title>Genome Sequence of Yersinia similis Y228T, a Member of the Yersinia pseudotuberculosis Complex.</title>
        <authorList>
            <person name="Sprague L.D."/>
            <person name="Neubauer H."/>
        </authorList>
    </citation>
    <scope>NUCLEOTIDE SEQUENCE [LARGE SCALE GENOMIC DNA]</scope>
    <source>
        <strain evidence="2 3">228</strain>
    </source>
</reference>